<reference evidence="2" key="1">
    <citation type="submission" date="2014-09" db="EMBL/GenBank/DDBJ databases">
        <authorList>
            <person name="Magalhaes I.L.F."/>
            <person name="Oliveira U."/>
            <person name="Santos F.R."/>
            <person name="Vidigal T.H.D.A."/>
            <person name="Brescovit A.D."/>
            <person name="Santos A.J."/>
        </authorList>
    </citation>
    <scope>NUCLEOTIDE SEQUENCE</scope>
    <source>
        <tissue evidence="2">Shoot tissue taken approximately 20 cm above the soil surface</tissue>
    </source>
</reference>
<feature type="chain" id="PRO_5002060718" evidence="1">
    <location>
        <begin position="23"/>
        <end position="41"/>
    </location>
</feature>
<protein>
    <submittedName>
        <fullName evidence="2">Uncharacterized protein</fullName>
    </submittedName>
</protein>
<dbReference type="AlphaFoldDB" id="A0A0A9C8A0"/>
<dbReference type="EMBL" id="GBRH01225366">
    <property type="protein sequence ID" value="JAD72529.1"/>
    <property type="molecule type" value="Transcribed_RNA"/>
</dbReference>
<evidence type="ECO:0000256" key="1">
    <source>
        <dbReference type="SAM" id="SignalP"/>
    </source>
</evidence>
<name>A0A0A9C8A0_ARUDO</name>
<sequence length="41" mass="4507">MVRLVWPWLCGFMSLFTPLSTGSQHGTGSGVLCCLELHRSV</sequence>
<organism evidence="2">
    <name type="scientific">Arundo donax</name>
    <name type="common">Giant reed</name>
    <name type="synonym">Donax arundinaceus</name>
    <dbReference type="NCBI Taxonomy" id="35708"/>
    <lineage>
        <taxon>Eukaryota</taxon>
        <taxon>Viridiplantae</taxon>
        <taxon>Streptophyta</taxon>
        <taxon>Embryophyta</taxon>
        <taxon>Tracheophyta</taxon>
        <taxon>Spermatophyta</taxon>
        <taxon>Magnoliopsida</taxon>
        <taxon>Liliopsida</taxon>
        <taxon>Poales</taxon>
        <taxon>Poaceae</taxon>
        <taxon>PACMAD clade</taxon>
        <taxon>Arundinoideae</taxon>
        <taxon>Arundineae</taxon>
        <taxon>Arundo</taxon>
    </lineage>
</organism>
<feature type="signal peptide" evidence="1">
    <location>
        <begin position="1"/>
        <end position="22"/>
    </location>
</feature>
<accession>A0A0A9C8A0</accession>
<reference evidence="2" key="2">
    <citation type="journal article" date="2015" name="Data Brief">
        <title>Shoot transcriptome of the giant reed, Arundo donax.</title>
        <authorList>
            <person name="Barrero R.A."/>
            <person name="Guerrero F.D."/>
            <person name="Moolhuijzen P."/>
            <person name="Goolsby J.A."/>
            <person name="Tidwell J."/>
            <person name="Bellgard S.E."/>
            <person name="Bellgard M.I."/>
        </authorList>
    </citation>
    <scope>NUCLEOTIDE SEQUENCE</scope>
    <source>
        <tissue evidence="2">Shoot tissue taken approximately 20 cm above the soil surface</tissue>
    </source>
</reference>
<evidence type="ECO:0000313" key="2">
    <source>
        <dbReference type="EMBL" id="JAD72529.1"/>
    </source>
</evidence>
<keyword evidence="1" id="KW-0732">Signal</keyword>
<proteinExistence type="predicted"/>